<sequence length="94" mass="9475">MGANASGSERGAVVDNRKTSNGAEAVLTEGAAKSVVVGAEVPADPLPKASVRLPAKIKPVCSDASVSKEAESQNNSAPTPKIKSVPPLMLPLGR</sequence>
<reference evidence="2 3" key="1">
    <citation type="journal article" date="2020" name="ISME J.">
        <title>Uncovering the hidden diversity of litter-decomposition mechanisms in mushroom-forming fungi.</title>
        <authorList>
            <person name="Floudas D."/>
            <person name="Bentzer J."/>
            <person name="Ahren D."/>
            <person name="Johansson T."/>
            <person name="Persson P."/>
            <person name="Tunlid A."/>
        </authorList>
    </citation>
    <scope>NUCLEOTIDE SEQUENCE [LARGE SCALE GENOMIC DNA]</scope>
    <source>
        <strain evidence="2 3">CBS 101986</strain>
    </source>
</reference>
<gene>
    <name evidence="2" type="ORF">D9619_008730</name>
</gene>
<evidence type="ECO:0000313" key="3">
    <source>
        <dbReference type="Proteomes" id="UP000567179"/>
    </source>
</evidence>
<accession>A0A8H5F0M2</accession>
<comment type="caution">
    <text evidence="2">The sequence shown here is derived from an EMBL/GenBank/DDBJ whole genome shotgun (WGS) entry which is preliminary data.</text>
</comment>
<name>A0A8H5F0M2_9AGAR</name>
<feature type="region of interest" description="Disordered" evidence="1">
    <location>
        <begin position="1"/>
        <end position="22"/>
    </location>
</feature>
<proteinExistence type="predicted"/>
<feature type="region of interest" description="Disordered" evidence="1">
    <location>
        <begin position="64"/>
        <end position="94"/>
    </location>
</feature>
<dbReference type="EMBL" id="JAACJJ010000029">
    <property type="protein sequence ID" value="KAF5319495.1"/>
    <property type="molecule type" value="Genomic_DNA"/>
</dbReference>
<evidence type="ECO:0000313" key="2">
    <source>
        <dbReference type="EMBL" id="KAF5319495.1"/>
    </source>
</evidence>
<protein>
    <submittedName>
        <fullName evidence="2">Uncharacterized protein</fullName>
    </submittedName>
</protein>
<keyword evidence="3" id="KW-1185">Reference proteome</keyword>
<dbReference type="AlphaFoldDB" id="A0A8H5F0M2"/>
<evidence type="ECO:0000256" key="1">
    <source>
        <dbReference type="SAM" id="MobiDB-lite"/>
    </source>
</evidence>
<organism evidence="2 3">
    <name type="scientific">Psilocybe cf. subviscida</name>
    <dbReference type="NCBI Taxonomy" id="2480587"/>
    <lineage>
        <taxon>Eukaryota</taxon>
        <taxon>Fungi</taxon>
        <taxon>Dikarya</taxon>
        <taxon>Basidiomycota</taxon>
        <taxon>Agaricomycotina</taxon>
        <taxon>Agaricomycetes</taxon>
        <taxon>Agaricomycetidae</taxon>
        <taxon>Agaricales</taxon>
        <taxon>Agaricineae</taxon>
        <taxon>Strophariaceae</taxon>
        <taxon>Psilocybe</taxon>
    </lineage>
</organism>
<dbReference type="Proteomes" id="UP000567179">
    <property type="component" value="Unassembled WGS sequence"/>
</dbReference>